<dbReference type="GO" id="GO:0051087">
    <property type="term" value="F:protein-folding chaperone binding"/>
    <property type="evidence" value="ECO:0007669"/>
    <property type="project" value="InterPro"/>
</dbReference>
<dbReference type="InterPro" id="IPR003103">
    <property type="entry name" value="BAG_domain"/>
</dbReference>
<dbReference type="EMBL" id="BSYO01000019">
    <property type="protein sequence ID" value="GMH18289.1"/>
    <property type="molecule type" value="Genomic_DNA"/>
</dbReference>
<evidence type="ECO:0000256" key="1">
    <source>
        <dbReference type="ARBA" id="ARBA00023186"/>
    </source>
</evidence>
<gene>
    <name evidence="3" type="ORF">Nepgr_020130</name>
</gene>
<keyword evidence="1" id="KW-0143">Chaperone</keyword>
<dbReference type="PANTHER" id="PTHR33322">
    <property type="entry name" value="BAG DOMAIN CONTAINING PROTEIN, EXPRESSED"/>
    <property type="match status" value="1"/>
</dbReference>
<proteinExistence type="predicted"/>
<keyword evidence="4" id="KW-1185">Reference proteome</keyword>
<reference evidence="3" key="1">
    <citation type="submission" date="2023-05" db="EMBL/GenBank/DDBJ databases">
        <title>Nepenthes gracilis genome sequencing.</title>
        <authorList>
            <person name="Fukushima K."/>
        </authorList>
    </citation>
    <scope>NUCLEOTIDE SEQUENCE</scope>
    <source>
        <strain evidence="3">SING2019-196</strain>
    </source>
</reference>
<dbReference type="SUPFAM" id="SSF63491">
    <property type="entry name" value="BAG domain"/>
    <property type="match status" value="1"/>
</dbReference>
<dbReference type="GO" id="GO:0006457">
    <property type="term" value="P:protein folding"/>
    <property type="evidence" value="ECO:0007669"/>
    <property type="project" value="TreeGrafter"/>
</dbReference>
<dbReference type="Pfam" id="PF02179">
    <property type="entry name" value="BAG"/>
    <property type="match status" value="1"/>
</dbReference>
<organism evidence="3 4">
    <name type="scientific">Nepenthes gracilis</name>
    <name type="common">Slender pitcher plant</name>
    <dbReference type="NCBI Taxonomy" id="150966"/>
    <lineage>
        <taxon>Eukaryota</taxon>
        <taxon>Viridiplantae</taxon>
        <taxon>Streptophyta</taxon>
        <taxon>Embryophyta</taxon>
        <taxon>Tracheophyta</taxon>
        <taxon>Spermatophyta</taxon>
        <taxon>Magnoliopsida</taxon>
        <taxon>eudicotyledons</taxon>
        <taxon>Gunneridae</taxon>
        <taxon>Pentapetalae</taxon>
        <taxon>Caryophyllales</taxon>
        <taxon>Nepenthaceae</taxon>
        <taxon>Nepenthes</taxon>
    </lineage>
</organism>
<dbReference type="PROSITE" id="PS50096">
    <property type="entry name" value="IQ"/>
    <property type="match status" value="1"/>
</dbReference>
<dbReference type="InterPro" id="IPR040400">
    <property type="entry name" value="BAG5/6/7/8"/>
</dbReference>
<accession>A0AAD3SX27</accession>
<evidence type="ECO:0000259" key="2">
    <source>
        <dbReference type="Pfam" id="PF02179"/>
    </source>
</evidence>
<name>A0AAD3SX27_NEPGR</name>
<dbReference type="PANTHER" id="PTHR33322:SF3">
    <property type="entry name" value="BAG FAMILY MOLECULAR CHAPERONE REGULATOR 7"/>
    <property type="match status" value="1"/>
</dbReference>
<feature type="domain" description="BAG" evidence="2">
    <location>
        <begin position="316"/>
        <end position="363"/>
    </location>
</feature>
<protein>
    <recommendedName>
        <fullName evidence="2">BAG domain-containing protein</fullName>
    </recommendedName>
</protein>
<comment type="caution">
    <text evidence="3">The sequence shown here is derived from an EMBL/GenBank/DDBJ whole genome shotgun (WGS) entry which is preliminary data.</text>
</comment>
<dbReference type="GO" id="GO:0009506">
    <property type="term" value="C:plasmodesma"/>
    <property type="evidence" value="ECO:0007669"/>
    <property type="project" value="TreeGrafter"/>
</dbReference>
<dbReference type="AlphaFoldDB" id="A0AAD3SX27"/>
<evidence type="ECO:0000313" key="3">
    <source>
        <dbReference type="EMBL" id="GMH18289.1"/>
    </source>
</evidence>
<dbReference type="Proteomes" id="UP001279734">
    <property type="component" value="Unassembled WGS sequence"/>
</dbReference>
<evidence type="ECO:0000313" key="4">
    <source>
        <dbReference type="Proteomes" id="UP001279734"/>
    </source>
</evidence>
<sequence length="402" mass="46381">MSGYGRYEMIEHATPFFFKETSIFTPKTLRMSRYFSPLMEDDLFNYSFDIQNPTPTAALFDFSSPFDPVLDTVRDLVEIETTPFCSFYRRLQQRRVNRLDAEFYLEGLRDRIAVLESRFDRLAKEKLREADRKYTWTAEIKDGVERKYKWTAEIKGQGEGKEKKGKQSGERNYKWTAEIKGKDDDKRTYTWKAIIGGEKGENSKLENVKEKKWKKKVEIGSNGTRIVEIEEPFDHGAALLRQAFAKRAGGAKSKGKEKELSPQDAAVAIQISFREYLIRRSRALRALRDLANAKAKLKEIRAQFRNICYRNHVARDAEERQKFSEKIIVLLLTVDAIEGADMMVRAAKRSMVDELEAMLNAVDPHPSGRSLSARRRTFDMPSSAIQEEIAEGVAQVLQMLDE</sequence>